<feature type="domain" description="HD" evidence="1">
    <location>
        <begin position="50"/>
        <end position="114"/>
    </location>
</feature>
<dbReference type="EMBL" id="LAZR01018969">
    <property type="protein sequence ID" value="KKL94267.1"/>
    <property type="molecule type" value="Genomic_DNA"/>
</dbReference>
<comment type="caution">
    <text evidence="2">The sequence shown here is derived from an EMBL/GenBank/DDBJ whole genome shotgun (WGS) entry which is preliminary data.</text>
</comment>
<dbReference type="Gene3D" id="1.10.3210.10">
    <property type="entry name" value="Hypothetical protein af1432"/>
    <property type="match status" value="1"/>
</dbReference>
<evidence type="ECO:0000259" key="1">
    <source>
        <dbReference type="Pfam" id="PF13023"/>
    </source>
</evidence>
<dbReference type="InterPro" id="IPR006674">
    <property type="entry name" value="HD_domain"/>
</dbReference>
<protein>
    <recommendedName>
        <fullName evidence="1">HD domain-containing protein</fullName>
    </recommendedName>
</protein>
<dbReference type="Pfam" id="PF13023">
    <property type="entry name" value="HD_3"/>
    <property type="match status" value="1"/>
</dbReference>
<proteinExistence type="predicted"/>
<dbReference type="SUPFAM" id="SSF109604">
    <property type="entry name" value="HD-domain/PDEase-like"/>
    <property type="match status" value="1"/>
</dbReference>
<name>A0A0F9J520_9ZZZZ</name>
<organism evidence="2">
    <name type="scientific">marine sediment metagenome</name>
    <dbReference type="NCBI Taxonomy" id="412755"/>
    <lineage>
        <taxon>unclassified sequences</taxon>
        <taxon>metagenomes</taxon>
        <taxon>ecological metagenomes</taxon>
    </lineage>
</organism>
<accession>A0A0F9J520</accession>
<reference evidence="2" key="1">
    <citation type="journal article" date="2015" name="Nature">
        <title>Complex archaea that bridge the gap between prokaryotes and eukaryotes.</title>
        <authorList>
            <person name="Spang A."/>
            <person name="Saw J.H."/>
            <person name="Jorgensen S.L."/>
            <person name="Zaremba-Niedzwiedzka K."/>
            <person name="Martijn J."/>
            <person name="Lind A.E."/>
            <person name="van Eijk R."/>
            <person name="Schleper C."/>
            <person name="Guy L."/>
            <person name="Ettema T.J."/>
        </authorList>
    </citation>
    <scope>NUCLEOTIDE SEQUENCE</scope>
</reference>
<evidence type="ECO:0000313" key="2">
    <source>
        <dbReference type="EMBL" id="KKL94267.1"/>
    </source>
</evidence>
<sequence length="208" mass="23566">MTTPKSFIARGVVTYNGSLIGLGFGAPNVVDISVQCMRQCRFAGALREWWPVGMHQMLTADIIDQVLEKPELVLDCLLHDAPEAVFGDTPTPIKTDQRRKHEDDLLKRIYINLSIDLPSAEQHKFIKEADTLALAAESAELGHQAFTSMLEEIGKVLKDSDKVLRARALMNAQYQDFNPLEALKADGRHVQDYRNRLFKHILFRIRKP</sequence>
<dbReference type="AlphaFoldDB" id="A0A0F9J520"/>
<gene>
    <name evidence="2" type="ORF">LCGC14_1866340</name>
</gene>